<dbReference type="GO" id="GO:0006906">
    <property type="term" value="P:vesicle fusion"/>
    <property type="evidence" value="ECO:0007669"/>
    <property type="project" value="TreeGrafter"/>
</dbReference>
<dbReference type="AlphaFoldDB" id="A0A1A6HKX8"/>
<organism evidence="6 7">
    <name type="scientific">Neotoma lepida</name>
    <name type="common">Desert woodrat</name>
    <dbReference type="NCBI Taxonomy" id="56216"/>
    <lineage>
        <taxon>Eukaryota</taxon>
        <taxon>Metazoa</taxon>
        <taxon>Chordata</taxon>
        <taxon>Craniata</taxon>
        <taxon>Vertebrata</taxon>
        <taxon>Euteleostomi</taxon>
        <taxon>Mammalia</taxon>
        <taxon>Eutheria</taxon>
        <taxon>Euarchontoglires</taxon>
        <taxon>Glires</taxon>
        <taxon>Rodentia</taxon>
        <taxon>Myomorpha</taxon>
        <taxon>Muroidea</taxon>
        <taxon>Cricetidae</taxon>
        <taxon>Neotominae</taxon>
        <taxon>Neotoma</taxon>
    </lineage>
</organism>
<keyword evidence="3" id="KW-0677">Repeat</keyword>
<keyword evidence="5" id="KW-0472">Membrane</keyword>
<evidence type="ECO:0000256" key="3">
    <source>
        <dbReference type="ARBA" id="ARBA00022737"/>
    </source>
</evidence>
<evidence type="ECO:0000256" key="4">
    <source>
        <dbReference type="ARBA" id="ARBA00022989"/>
    </source>
</evidence>
<feature type="non-terminal residue" evidence="6">
    <location>
        <position position="83"/>
    </location>
</feature>
<comment type="caution">
    <text evidence="6">The sequence shown here is derived from an EMBL/GenBank/DDBJ whole genome shotgun (WGS) entry which is preliminary data.</text>
</comment>
<keyword evidence="4" id="KW-1133">Transmembrane helix</keyword>
<reference evidence="6 7" key="1">
    <citation type="submission" date="2016-06" db="EMBL/GenBank/DDBJ databases">
        <title>The Draft Genome Sequence and Annotation of the Desert Woodrat Neotoma lepida.</title>
        <authorList>
            <person name="Campbell M."/>
            <person name="Oakeson K.F."/>
            <person name="Yandell M."/>
            <person name="Halpert J.R."/>
            <person name="Dearing D."/>
        </authorList>
    </citation>
    <scope>NUCLEOTIDE SEQUENCE [LARGE SCALE GENOMIC DNA]</scope>
    <source>
        <strain evidence="6">417</strain>
        <tissue evidence="6">Liver</tissue>
    </source>
</reference>
<dbReference type="GO" id="GO:0033292">
    <property type="term" value="P:T-tubule organization"/>
    <property type="evidence" value="ECO:0007669"/>
    <property type="project" value="TreeGrafter"/>
</dbReference>
<keyword evidence="2" id="KW-0812">Transmembrane</keyword>
<dbReference type="EMBL" id="LZPO01027402">
    <property type="protein sequence ID" value="OBS78630.1"/>
    <property type="molecule type" value="Genomic_DNA"/>
</dbReference>
<evidence type="ECO:0000313" key="6">
    <source>
        <dbReference type="EMBL" id="OBS78630.1"/>
    </source>
</evidence>
<gene>
    <name evidence="6" type="ORF">A6R68_18984</name>
</gene>
<dbReference type="PANTHER" id="PTHR12546">
    <property type="entry name" value="FER-1-LIKE"/>
    <property type="match status" value="1"/>
</dbReference>
<dbReference type="GO" id="GO:0002281">
    <property type="term" value="P:macrophage activation involved in immune response"/>
    <property type="evidence" value="ECO:0007669"/>
    <property type="project" value="TreeGrafter"/>
</dbReference>
<evidence type="ECO:0000256" key="2">
    <source>
        <dbReference type="ARBA" id="ARBA00022692"/>
    </source>
</evidence>
<dbReference type="GO" id="GO:0031410">
    <property type="term" value="C:cytoplasmic vesicle"/>
    <property type="evidence" value="ECO:0007669"/>
    <property type="project" value="TreeGrafter"/>
</dbReference>
<dbReference type="InterPro" id="IPR037721">
    <property type="entry name" value="Ferlin"/>
</dbReference>
<dbReference type="GO" id="GO:0030315">
    <property type="term" value="C:T-tubule"/>
    <property type="evidence" value="ECO:0007669"/>
    <property type="project" value="TreeGrafter"/>
</dbReference>
<dbReference type="PANTHER" id="PTHR12546:SF44">
    <property type="entry name" value="DYSFERLIN"/>
    <property type="match status" value="1"/>
</dbReference>
<proteinExistence type="predicted"/>
<dbReference type="STRING" id="56216.A0A1A6HKX8"/>
<feature type="non-terminal residue" evidence="6">
    <location>
        <position position="1"/>
    </location>
</feature>
<dbReference type="GO" id="GO:0050765">
    <property type="term" value="P:negative regulation of phagocytosis"/>
    <property type="evidence" value="ECO:0007669"/>
    <property type="project" value="TreeGrafter"/>
</dbReference>
<keyword evidence="7" id="KW-1185">Reference proteome</keyword>
<dbReference type="GO" id="GO:0001778">
    <property type="term" value="P:plasma membrane repair"/>
    <property type="evidence" value="ECO:0007669"/>
    <property type="project" value="TreeGrafter"/>
</dbReference>
<evidence type="ECO:0000313" key="7">
    <source>
        <dbReference type="Proteomes" id="UP000092124"/>
    </source>
</evidence>
<dbReference type="OrthoDB" id="270970at2759"/>
<dbReference type="Proteomes" id="UP000092124">
    <property type="component" value="Unassembled WGS sequence"/>
</dbReference>
<protein>
    <submittedName>
        <fullName evidence="6">Uncharacterized protein</fullName>
    </submittedName>
</protein>
<name>A0A1A6HKX8_NEOLE</name>
<dbReference type="GO" id="GO:0002280">
    <property type="term" value="P:monocyte activation involved in immune response"/>
    <property type="evidence" value="ECO:0007669"/>
    <property type="project" value="TreeGrafter"/>
</dbReference>
<evidence type="ECO:0000256" key="5">
    <source>
        <dbReference type="ARBA" id="ARBA00023136"/>
    </source>
</evidence>
<comment type="subcellular location">
    <subcellularLocation>
        <location evidence="1">Membrane</location>
    </subcellularLocation>
</comment>
<sequence>SPFLFAQEEEFIDWWSKFFASIGEREKCGSYLEKDFDTLKVYDTQLENVEAFEGLADFCNTFKLYRGKTQEETEDPSVIGEFK</sequence>
<evidence type="ECO:0000256" key="1">
    <source>
        <dbReference type="ARBA" id="ARBA00004370"/>
    </source>
</evidence>
<accession>A0A1A6HKX8</accession>